<dbReference type="AlphaFoldDB" id="A0A5N5X1U7"/>
<name>A0A5N5X1U7_9EURO</name>
<dbReference type="InterPro" id="IPR036188">
    <property type="entry name" value="FAD/NAD-bd_sf"/>
</dbReference>
<evidence type="ECO:0000313" key="3">
    <source>
        <dbReference type="Proteomes" id="UP000326565"/>
    </source>
</evidence>
<dbReference type="OrthoDB" id="68575at2759"/>
<dbReference type="Gene3D" id="1.10.405.20">
    <property type="match status" value="1"/>
</dbReference>
<keyword evidence="1" id="KW-0732">Signal</keyword>
<dbReference type="Gene3D" id="3.30.70.1990">
    <property type="match status" value="1"/>
</dbReference>
<reference evidence="2 3" key="1">
    <citation type="submission" date="2019-04" db="EMBL/GenBank/DDBJ databases">
        <title>Friends and foes A comparative genomics study of 23 Aspergillus species from section Flavi.</title>
        <authorList>
            <consortium name="DOE Joint Genome Institute"/>
            <person name="Kjaerbolling I."/>
            <person name="Vesth T."/>
            <person name="Frisvad J.C."/>
            <person name="Nybo J.L."/>
            <person name="Theobald S."/>
            <person name="Kildgaard S."/>
            <person name="Isbrandt T."/>
            <person name="Kuo A."/>
            <person name="Sato A."/>
            <person name="Lyhne E.K."/>
            <person name="Kogle M.E."/>
            <person name="Wiebenga A."/>
            <person name="Kun R.S."/>
            <person name="Lubbers R.J."/>
            <person name="Makela M.R."/>
            <person name="Barry K."/>
            <person name="Chovatia M."/>
            <person name="Clum A."/>
            <person name="Daum C."/>
            <person name="Haridas S."/>
            <person name="He G."/>
            <person name="LaButti K."/>
            <person name="Lipzen A."/>
            <person name="Mondo S."/>
            <person name="Riley R."/>
            <person name="Salamov A."/>
            <person name="Simmons B.A."/>
            <person name="Magnuson J.K."/>
            <person name="Henrissat B."/>
            <person name="Mortensen U.H."/>
            <person name="Larsen T.O."/>
            <person name="Devries R.P."/>
            <person name="Grigoriev I.V."/>
            <person name="Machida M."/>
            <person name="Baker S.E."/>
            <person name="Andersen M.R."/>
        </authorList>
    </citation>
    <scope>NUCLEOTIDE SEQUENCE [LARGE SCALE GENOMIC DNA]</scope>
    <source>
        <strain evidence="2 3">CBS 151.66</strain>
    </source>
</reference>
<evidence type="ECO:0000313" key="2">
    <source>
        <dbReference type="EMBL" id="KAB8073290.1"/>
    </source>
</evidence>
<accession>A0A5N5X1U7</accession>
<organism evidence="2 3">
    <name type="scientific">Aspergillus leporis</name>
    <dbReference type="NCBI Taxonomy" id="41062"/>
    <lineage>
        <taxon>Eukaryota</taxon>
        <taxon>Fungi</taxon>
        <taxon>Dikarya</taxon>
        <taxon>Ascomycota</taxon>
        <taxon>Pezizomycotina</taxon>
        <taxon>Eurotiomycetes</taxon>
        <taxon>Eurotiomycetidae</taxon>
        <taxon>Eurotiales</taxon>
        <taxon>Aspergillaceae</taxon>
        <taxon>Aspergillus</taxon>
        <taxon>Aspergillus subgen. Circumdati</taxon>
    </lineage>
</organism>
<gene>
    <name evidence="2" type="ORF">BDV29DRAFT_175814</name>
</gene>
<evidence type="ECO:0000256" key="1">
    <source>
        <dbReference type="SAM" id="SignalP"/>
    </source>
</evidence>
<evidence type="ECO:0008006" key="4">
    <source>
        <dbReference type="Google" id="ProtNLM"/>
    </source>
</evidence>
<dbReference type="Proteomes" id="UP000326565">
    <property type="component" value="Unassembled WGS sequence"/>
</dbReference>
<feature type="signal peptide" evidence="1">
    <location>
        <begin position="1"/>
        <end position="24"/>
    </location>
</feature>
<feature type="chain" id="PRO_5024861537" description="Amine oxidase, flavin-containing superfamily" evidence="1">
    <location>
        <begin position="25"/>
        <end position="482"/>
    </location>
</feature>
<dbReference type="SUPFAM" id="SSF51971">
    <property type="entry name" value="Nucleotide-binding domain"/>
    <property type="match status" value="1"/>
</dbReference>
<proteinExistence type="predicted"/>
<protein>
    <recommendedName>
        <fullName evidence="4">Amine oxidase, flavin-containing superfamily</fullName>
    </recommendedName>
</protein>
<keyword evidence="3" id="KW-1185">Reference proteome</keyword>
<dbReference type="Gene3D" id="3.50.50.60">
    <property type="entry name" value="FAD/NAD(P)-binding domain"/>
    <property type="match status" value="1"/>
</dbReference>
<dbReference type="Pfam" id="PF13450">
    <property type="entry name" value="NAD_binding_8"/>
    <property type="match status" value="1"/>
</dbReference>
<dbReference type="EMBL" id="ML732230">
    <property type="protein sequence ID" value="KAB8073290.1"/>
    <property type="molecule type" value="Genomic_DNA"/>
</dbReference>
<sequence length="482" mass="52896">MRPLLSTTLFLAVSTVSWPNSVIASPRATLGVDPSEFNTQDTITRDVLIIGGGSAGTYAAVRLRQMNQTVLVVEKNNHLGGHVNTYTDPTTGTAVDYGVLYYEDLPLTRNYFSHFGIPLVKVSVLGQGTQRRIDLRTGTPVGAAEGNMLLGLAAYTAQLLRYPTLNTGFNLPEPVPEDLLLPFGEFVKKYKLEGAVDVIALFNQGVGDLLQQLTLYMMKYFSLDVLQGALGGFLQPASHNNSELYGAAQRELANDTLLSSTIEGTHRDEDEEWVYALARTPSGQKLIRARKLIVAIPPKLENLQGLDLDSTERGLFGQFKNTYYYNALAHIPGLAPGTGVVNRANDTLYHLPPLPAVYVINPSRSPNLFAILYGSVDHMTEAEVKGNMTQGVLQLRNAGLGVQAPEFVAYSDHSPFLLTVSADAIRHGFYRDLNALQGHRSTYYMSATFNTHDSAQLWLFIEEILKRHFTPSDNAKDQAGDS</sequence>